<organism evidence="1 2">
    <name type="scientific">Candidatus Entotheonella gemina</name>
    <dbReference type="NCBI Taxonomy" id="1429439"/>
    <lineage>
        <taxon>Bacteria</taxon>
        <taxon>Pseudomonadati</taxon>
        <taxon>Nitrospinota/Tectimicrobiota group</taxon>
        <taxon>Candidatus Tectimicrobiota</taxon>
        <taxon>Candidatus Entotheonellia</taxon>
        <taxon>Candidatus Entotheonellales</taxon>
        <taxon>Candidatus Entotheonellaceae</taxon>
        <taxon>Candidatus Entotheonella</taxon>
    </lineage>
</organism>
<sequence length="33" mass="3830">MDELRALTPTGRLGYGFQSHHFFLLIDSYFIAL</sequence>
<protein>
    <submittedName>
        <fullName evidence="1">Uncharacterized protein</fullName>
    </submittedName>
</protein>
<accession>W4MA45</accession>
<dbReference type="EMBL" id="AZHX01000681">
    <property type="protein sequence ID" value="ETX06497.1"/>
    <property type="molecule type" value="Genomic_DNA"/>
</dbReference>
<dbReference type="AlphaFoldDB" id="W4MA45"/>
<dbReference type="Proteomes" id="UP000019140">
    <property type="component" value="Unassembled WGS sequence"/>
</dbReference>
<reference evidence="1 2" key="1">
    <citation type="journal article" date="2014" name="Nature">
        <title>An environmental bacterial taxon with a large and distinct metabolic repertoire.</title>
        <authorList>
            <person name="Wilson M.C."/>
            <person name="Mori T."/>
            <person name="Ruckert C."/>
            <person name="Uria A.R."/>
            <person name="Helf M.J."/>
            <person name="Takada K."/>
            <person name="Gernert C."/>
            <person name="Steffens U.A."/>
            <person name="Heycke N."/>
            <person name="Schmitt S."/>
            <person name="Rinke C."/>
            <person name="Helfrich E.J."/>
            <person name="Brachmann A.O."/>
            <person name="Gurgui C."/>
            <person name="Wakimoto T."/>
            <person name="Kracht M."/>
            <person name="Crusemann M."/>
            <person name="Hentschel U."/>
            <person name="Abe I."/>
            <person name="Matsunaga S."/>
            <person name="Kalinowski J."/>
            <person name="Takeyama H."/>
            <person name="Piel J."/>
        </authorList>
    </citation>
    <scope>NUCLEOTIDE SEQUENCE [LARGE SCALE GENOMIC DNA]</scope>
    <source>
        <strain evidence="2">TSY2</strain>
    </source>
</reference>
<proteinExistence type="predicted"/>
<dbReference type="HOGENOM" id="CLU_3381131_0_0_7"/>
<gene>
    <name evidence="1" type="ORF">ETSY2_16765</name>
</gene>
<name>W4MA45_9BACT</name>
<keyword evidence="2" id="KW-1185">Reference proteome</keyword>
<comment type="caution">
    <text evidence="1">The sequence shown here is derived from an EMBL/GenBank/DDBJ whole genome shotgun (WGS) entry which is preliminary data.</text>
</comment>
<evidence type="ECO:0000313" key="1">
    <source>
        <dbReference type="EMBL" id="ETX06497.1"/>
    </source>
</evidence>
<evidence type="ECO:0000313" key="2">
    <source>
        <dbReference type="Proteomes" id="UP000019140"/>
    </source>
</evidence>